<dbReference type="Pfam" id="PF00126">
    <property type="entry name" value="HTH_1"/>
    <property type="match status" value="1"/>
</dbReference>
<protein>
    <submittedName>
        <fullName evidence="6">LysR family transcriptional regulator</fullName>
    </submittedName>
</protein>
<dbReference type="Proteomes" id="UP000823863">
    <property type="component" value="Unassembled WGS sequence"/>
</dbReference>
<sequence length="66" mass="7370">MNIKDYEYIVEIAACKSLTEAANRLCITQSALTKFLQRVEAEVGTPLFRRIGKRFVLTPVGPTSPL</sequence>
<dbReference type="AlphaFoldDB" id="A0A9D2PTX6"/>
<keyword evidence="3" id="KW-0238">DNA-binding</keyword>
<gene>
    <name evidence="6" type="ORF">H9931_10755</name>
</gene>
<evidence type="ECO:0000313" key="6">
    <source>
        <dbReference type="EMBL" id="HJC67177.1"/>
    </source>
</evidence>
<feature type="domain" description="HTH lysR-type" evidence="5">
    <location>
        <begin position="1"/>
        <end position="58"/>
    </location>
</feature>
<name>A0A9D2PTX6_9FIRM</name>
<evidence type="ECO:0000256" key="4">
    <source>
        <dbReference type="ARBA" id="ARBA00023163"/>
    </source>
</evidence>
<dbReference type="PANTHER" id="PTHR30126">
    <property type="entry name" value="HTH-TYPE TRANSCRIPTIONAL REGULATOR"/>
    <property type="match status" value="1"/>
</dbReference>
<dbReference type="InterPro" id="IPR000847">
    <property type="entry name" value="LysR_HTH_N"/>
</dbReference>
<comment type="caution">
    <text evidence="6">The sequence shown here is derived from an EMBL/GenBank/DDBJ whole genome shotgun (WGS) entry which is preliminary data.</text>
</comment>
<dbReference type="Gene3D" id="1.10.10.10">
    <property type="entry name" value="Winged helix-like DNA-binding domain superfamily/Winged helix DNA-binding domain"/>
    <property type="match status" value="1"/>
</dbReference>
<evidence type="ECO:0000256" key="3">
    <source>
        <dbReference type="ARBA" id="ARBA00023125"/>
    </source>
</evidence>
<dbReference type="InterPro" id="IPR036388">
    <property type="entry name" value="WH-like_DNA-bd_sf"/>
</dbReference>
<keyword evidence="2" id="KW-0805">Transcription regulation</keyword>
<dbReference type="EMBL" id="DWWB01000057">
    <property type="protein sequence ID" value="HJC67177.1"/>
    <property type="molecule type" value="Genomic_DNA"/>
</dbReference>
<evidence type="ECO:0000256" key="2">
    <source>
        <dbReference type="ARBA" id="ARBA00023015"/>
    </source>
</evidence>
<dbReference type="PROSITE" id="PS50931">
    <property type="entry name" value="HTH_LYSR"/>
    <property type="match status" value="1"/>
</dbReference>
<accession>A0A9D2PTX6</accession>
<evidence type="ECO:0000313" key="7">
    <source>
        <dbReference type="Proteomes" id="UP000823863"/>
    </source>
</evidence>
<keyword evidence="4" id="KW-0804">Transcription</keyword>
<proteinExistence type="inferred from homology"/>
<dbReference type="GO" id="GO:0003700">
    <property type="term" value="F:DNA-binding transcription factor activity"/>
    <property type="evidence" value="ECO:0007669"/>
    <property type="project" value="InterPro"/>
</dbReference>
<organism evidence="6 7">
    <name type="scientific">Candidatus Enterocloster excrementigallinarum</name>
    <dbReference type="NCBI Taxonomy" id="2838558"/>
    <lineage>
        <taxon>Bacteria</taxon>
        <taxon>Bacillati</taxon>
        <taxon>Bacillota</taxon>
        <taxon>Clostridia</taxon>
        <taxon>Lachnospirales</taxon>
        <taxon>Lachnospiraceae</taxon>
        <taxon>Enterocloster</taxon>
    </lineage>
</organism>
<evidence type="ECO:0000259" key="5">
    <source>
        <dbReference type="PROSITE" id="PS50931"/>
    </source>
</evidence>
<dbReference type="GO" id="GO:0000976">
    <property type="term" value="F:transcription cis-regulatory region binding"/>
    <property type="evidence" value="ECO:0007669"/>
    <property type="project" value="TreeGrafter"/>
</dbReference>
<dbReference type="InterPro" id="IPR036390">
    <property type="entry name" value="WH_DNA-bd_sf"/>
</dbReference>
<dbReference type="PANTHER" id="PTHR30126:SF40">
    <property type="entry name" value="HTH-TYPE TRANSCRIPTIONAL REGULATOR GLTR"/>
    <property type="match status" value="1"/>
</dbReference>
<reference evidence="6" key="2">
    <citation type="submission" date="2021-04" db="EMBL/GenBank/DDBJ databases">
        <authorList>
            <person name="Gilroy R."/>
        </authorList>
    </citation>
    <scope>NUCLEOTIDE SEQUENCE</scope>
    <source>
        <strain evidence="6">CHK198-12963</strain>
    </source>
</reference>
<comment type="similarity">
    <text evidence="1">Belongs to the LysR transcriptional regulatory family.</text>
</comment>
<evidence type="ECO:0000256" key="1">
    <source>
        <dbReference type="ARBA" id="ARBA00009437"/>
    </source>
</evidence>
<dbReference type="SUPFAM" id="SSF46785">
    <property type="entry name" value="Winged helix' DNA-binding domain"/>
    <property type="match status" value="1"/>
</dbReference>
<dbReference type="PRINTS" id="PR00039">
    <property type="entry name" value="HTHLYSR"/>
</dbReference>
<reference evidence="6" key="1">
    <citation type="journal article" date="2021" name="PeerJ">
        <title>Extensive microbial diversity within the chicken gut microbiome revealed by metagenomics and culture.</title>
        <authorList>
            <person name="Gilroy R."/>
            <person name="Ravi A."/>
            <person name="Getino M."/>
            <person name="Pursley I."/>
            <person name="Horton D.L."/>
            <person name="Alikhan N.F."/>
            <person name="Baker D."/>
            <person name="Gharbi K."/>
            <person name="Hall N."/>
            <person name="Watson M."/>
            <person name="Adriaenssens E.M."/>
            <person name="Foster-Nyarko E."/>
            <person name="Jarju S."/>
            <person name="Secka A."/>
            <person name="Antonio M."/>
            <person name="Oren A."/>
            <person name="Chaudhuri R.R."/>
            <person name="La Ragione R."/>
            <person name="Hildebrand F."/>
            <person name="Pallen M.J."/>
        </authorList>
    </citation>
    <scope>NUCLEOTIDE SEQUENCE</scope>
    <source>
        <strain evidence="6">CHK198-12963</strain>
    </source>
</reference>